<dbReference type="PANTHER" id="PTHR48083">
    <property type="entry name" value="MEDIUM-CHAIN SPECIFIC ACYL-COA DEHYDROGENASE, MITOCHONDRIAL-RELATED"/>
    <property type="match status" value="1"/>
</dbReference>
<proteinExistence type="predicted"/>
<dbReference type="Pfam" id="PF00441">
    <property type="entry name" value="Acyl-CoA_dh_1"/>
    <property type="match status" value="1"/>
</dbReference>
<reference evidence="5 6" key="1">
    <citation type="submission" date="2019-11" db="EMBL/GenBank/DDBJ databases">
        <title>Draft genome of Amycolatopsis RM579.</title>
        <authorList>
            <person name="Duangmal K."/>
            <person name="Mingma R."/>
        </authorList>
    </citation>
    <scope>NUCLEOTIDE SEQUENCE [LARGE SCALE GENOMIC DNA]</scope>
    <source>
        <strain evidence="5 6">RM579</strain>
    </source>
</reference>
<dbReference type="OrthoDB" id="8876745at2"/>
<dbReference type="InterPro" id="IPR036250">
    <property type="entry name" value="AcylCo_DH-like_C"/>
</dbReference>
<dbReference type="GO" id="GO:0003995">
    <property type="term" value="F:acyl-CoA dehydrogenase activity"/>
    <property type="evidence" value="ECO:0007669"/>
    <property type="project" value="TreeGrafter"/>
</dbReference>
<dbReference type="GO" id="GO:0005737">
    <property type="term" value="C:cytoplasm"/>
    <property type="evidence" value="ECO:0007669"/>
    <property type="project" value="TreeGrafter"/>
</dbReference>
<dbReference type="PANTHER" id="PTHR48083:SF13">
    <property type="entry name" value="ACYL-COA DEHYDROGENASE FAMILY MEMBER 11"/>
    <property type="match status" value="1"/>
</dbReference>
<evidence type="ECO:0000313" key="6">
    <source>
        <dbReference type="Proteomes" id="UP000440096"/>
    </source>
</evidence>
<accession>A0A6N7ZCA0</accession>
<name>A0A6N7ZCA0_9PSEU</name>
<dbReference type="Gene3D" id="1.20.140.10">
    <property type="entry name" value="Butyryl-CoA Dehydrogenase, subunit A, domain 3"/>
    <property type="match status" value="1"/>
</dbReference>
<comment type="caution">
    <text evidence="5">The sequence shown here is derived from an EMBL/GenBank/DDBJ whole genome shotgun (WGS) entry which is preliminary data.</text>
</comment>
<feature type="compositionally biased region" description="Basic and acidic residues" evidence="3">
    <location>
        <begin position="91"/>
        <end position="106"/>
    </location>
</feature>
<dbReference type="Proteomes" id="UP000440096">
    <property type="component" value="Unassembled WGS sequence"/>
</dbReference>
<dbReference type="SUPFAM" id="SSF47203">
    <property type="entry name" value="Acyl-CoA dehydrogenase C-terminal domain-like"/>
    <property type="match status" value="1"/>
</dbReference>
<keyword evidence="2" id="KW-0560">Oxidoreductase</keyword>
<evidence type="ECO:0000256" key="3">
    <source>
        <dbReference type="SAM" id="MobiDB-lite"/>
    </source>
</evidence>
<gene>
    <name evidence="5" type="ORF">GKO32_36165</name>
</gene>
<keyword evidence="1" id="KW-0285">Flavoprotein</keyword>
<evidence type="ECO:0000313" key="5">
    <source>
        <dbReference type="EMBL" id="MTD59380.1"/>
    </source>
</evidence>
<organism evidence="5 6">
    <name type="scientific">Amycolatopsis pithecellobii</name>
    <dbReference type="NCBI Taxonomy" id="664692"/>
    <lineage>
        <taxon>Bacteria</taxon>
        <taxon>Bacillati</taxon>
        <taxon>Actinomycetota</taxon>
        <taxon>Actinomycetes</taxon>
        <taxon>Pseudonocardiales</taxon>
        <taxon>Pseudonocardiaceae</taxon>
        <taxon>Amycolatopsis</taxon>
    </lineage>
</organism>
<dbReference type="GO" id="GO:0033539">
    <property type="term" value="P:fatty acid beta-oxidation using acyl-CoA dehydrogenase"/>
    <property type="evidence" value="ECO:0007669"/>
    <property type="project" value="TreeGrafter"/>
</dbReference>
<protein>
    <recommendedName>
        <fullName evidence="4">Acyl-CoA dehydrogenase/oxidase C-terminal domain-containing protein</fullName>
    </recommendedName>
</protein>
<dbReference type="AlphaFoldDB" id="A0A6N7ZCA0"/>
<dbReference type="InterPro" id="IPR009075">
    <property type="entry name" value="AcylCo_DH/oxidase_C"/>
</dbReference>
<evidence type="ECO:0000256" key="1">
    <source>
        <dbReference type="ARBA" id="ARBA00022630"/>
    </source>
</evidence>
<feature type="domain" description="Acyl-CoA dehydrogenase/oxidase C-terminal" evidence="4">
    <location>
        <begin position="7"/>
        <end position="106"/>
    </location>
</feature>
<feature type="region of interest" description="Disordered" evidence="3">
    <location>
        <begin position="91"/>
        <end position="128"/>
    </location>
</feature>
<sequence length="128" mass="14156">MVPEASTPTMTLSISESRVRIEQLLLVLKTAGLMGTVGNEEVHSEVQAIKIATAATVQWILDKAFRAHGAAGLSPDHPLAQELARVWPRRFADGPGEAHDNSLAKSERRRQKVTGRRSHTRTPRLEMR</sequence>
<dbReference type="InterPro" id="IPR050741">
    <property type="entry name" value="Acyl-CoA_dehydrogenase"/>
</dbReference>
<feature type="compositionally biased region" description="Basic residues" evidence="3">
    <location>
        <begin position="107"/>
        <end position="122"/>
    </location>
</feature>
<keyword evidence="6" id="KW-1185">Reference proteome</keyword>
<evidence type="ECO:0000256" key="2">
    <source>
        <dbReference type="ARBA" id="ARBA00023002"/>
    </source>
</evidence>
<evidence type="ECO:0000259" key="4">
    <source>
        <dbReference type="Pfam" id="PF00441"/>
    </source>
</evidence>
<dbReference type="EMBL" id="WMBA01000101">
    <property type="protein sequence ID" value="MTD59380.1"/>
    <property type="molecule type" value="Genomic_DNA"/>
</dbReference>